<dbReference type="Proteomes" id="UP001163878">
    <property type="component" value="Chromosome"/>
</dbReference>
<accession>A0ABY6I7S4</accession>
<proteinExistence type="predicted"/>
<dbReference type="RefSeq" id="WP_264245004.1">
    <property type="nucleotide sequence ID" value="NZ_CP107567.1"/>
</dbReference>
<dbReference type="Pfam" id="PF04149">
    <property type="entry name" value="DUF397"/>
    <property type="match status" value="1"/>
</dbReference>
<feature type="domain" description="DUF397" evidence="1">
    <location>
        <begin position="5"/>
        <end position="56"/>
    </location>
</feature>
<dbReference type="EMBL" id="CP107567">
    <property type="protein sequence ID" value="UYQ63046.1"/>
    <property type="molecule type" value="Genomic_DNA"/>
</dbReference>
<reference evidence="2" key="1">
    <citation type="submission" date="2022-10" db="EMBL/GenBank/DDBJ databases">
        <title>Cytochrome P450 Catalyzes Benzene Ring Formation in the Biosynthesis of Trialkyl-Substituted Aromatic Polyketides.</title>
        <authorList>
            <person name="Zhao E."/>
            <person name="Ge H."/>
        </authorList>
    </citation>
    <scope>NUCLEOTIDE SEQUENCE</scope>
    <source>
        <strain evidence="2">NA0869</strain>
    </source>
</reference>
<sequence length="113" mass="12000">MLESDWQKSSYCGEGDACLNVAADASGVRLTESSDPDGLILHTTPDAFASLTHALKTGGPSPDIDVTRTADGLVRVGGVITTTHEKWDAFVLGVRAGEFDHFGRDRSLDLPGR</sequence>
<evidence type="ECO:0000313" key="2">
    <source>
        <dbReference type="EMBL" id="UYQ63046.1"/>
    </source>
</evidence>
<protein>
    <submittedName>
        <fullName evidence="2">DUF397 domain-containing protein</fullName>
    </submittedName>
</protein>
<keyword evidence="3" id="KW-1185">Reference proteome</keyword>
<gene>
    <name evidence="2" type="ORF">OGH68_17145</name>
</gene>
<dbReference type="InterPro" id="IPR007278">
    <property type="entry name" value="DUF397"/>
</dbReference>
<evidence type="ECO:0000313" key="3">
    <source>
        <dbReference type="Proteomes" id="UP001163878"/>
    </source>
</evidence>
<organism evidence="2 3">
    <name type="scientific">Streptomyces peucetius</name>
    <dbReference type="NCBI Taxonomy" id="1950"/>
    <lineage>
        <taxon>Bacteria</taxon>
        <taxon>Bacillati</taxon>
        <taxon>Actinomycetota</taxon>
        <taxon>Actinomycetes</taxon>
        <taxon>Kitasatosporales</taxon>
        <taxon>Streptomycetaceae</taxon>
        <taxon>Streptomyces</taxon>
    </lineage>
</organism>
<evidence type="ECO:0000259" key="1">
    <source>
        <dbReference type="Pfam" id="PF04149"/>
    </source>
</evidence>
<name>A0ABY6I7S4_STRPE</name>